<comment type="function">
    <text evidence="12">Component of the nexin-dynein regulatory complex (N-DRC), a key regulator of ciliary/flagellar motility which maintains the alignment and integrity of the distal axoneme and regulates microtubule sliding in motile axonemes. Plays a critical role in the assembly of N-DRC and also stabilizes the assembly of multiple inner dynein arms and radial spokes. Coassembles with DRC1 to form a central scaffold needed for assembly of the N-DRC and its attachment to the outer doublet microtubules.</text>
</comment>
<dbReference type="GO" id="GO:0060285">
    <property type="term" value="P:cilium-dependent cell motility"/>
    <property type="evidence" value="ECO:0007669"/>
    <property type="project" value="TreeGrafter"/>
</dbReference>
<dbReference type="EMBL" id="JAANIA010000218">
    <property type="protein sequence ID" value="KAG5326304.1"/>
    <property type="molecule type" value="Genomic_DNA"/>
</dbReference>
<dbReference type="PANTHER" id="PTHR21625">
    <property type="entry name" value="NYD-SP28 PROTEIN"/>
    <property type="match status" value="1"/>
</dbReference>
<name>A0A836JUK8_9HYME</name>
<comment type="similarity">
    <text evidence="9">Belongs to the DRC2 family.</text>
</comment>
<comment type="subcellular location">
    <subcellularLocation>
        <location evidence="1">Cytoplasm</location>
        <location evidence="1">Cytoskeleton</location>
        <location evidence="1">Flagellum axoneme</location>
    </subcellularLocation>
    <subcellularLocation>
        <location evidence="8">Cytoplasm</location>
        <location evidence="8">Cytoskeleton</location>
        <location evidence="8">Flagellum basal body</location>
    </subcellularLocation>
</comment>
<evidence type="ECO:0000256" key="6">
    <source>
        <dbReference type="ARBA" id="ARBA00023212"/>
    </source>
</evidence>
<keyword evidence="5" id="KW-0969">Cilium</keyword>
<keyword evidence="2" id="KW-0963">Cytoplasm</keyword>
<evidence type="ECO:0000256" key="1">
    <source>
        <dbReference type="ARBA" id="ARBA00004611"/>
    </source>
</evidence>
<evidence type="ECO:0000256" key="11">
    <source>
        <dbReference type="ARBA" id="ARBA00041517"/>
    </source>
</evidence>
<keyword evidence="15" id="KW-1185">Reference proteome</keyword>
<organism evidence="14 15">
    <name type="scientific">Pseudoatta argentina</name>
    <dbReference type="NCBI Taxonomy" id="621737"/>
    <lineage>
        <taxon>Eukaryota</taxon>
        <taxon>Metazoa</taxon>
        <taxon>Ecdysozoa</taxon>
        <taxon>Arthropoda</taxon>
        <taxon>Hexapoda</taxon>
        <taxon>Insecta</taxon>
        <taxon>Pterygota</taxon>
        <taxon>Neoptera</taxon>
        <taxon>Endopterygota</taxon>
        <taxon>Hymenoptera</taxon>
        <taxon>Apocrita</taxon>
        <taxon>Aculeata</taxon>
        <taxon>Formicoidea</taxon>
        <taxon>Formicidae</taxon>
        <taxon>Myrmicinae</taxon>
        <taxon>Pseudoatta</taxon>
    </lineage>
</organism>
<dbReference type="Pfam" id="PF14772">
    <property type="entry name" value="NYD-SP28"/>
    <property type="match status" value="1"/>
</dbReference>
<protein>
    <recommendedName>
        <fullName evidence="10">Dynein regulatory complex subunit 2</fullName>
    </recommendedName>
    <alternativeName>
        <fullName evidence="11">Coiled-coil domain-containing protein 65</fullName>
    </alternativeName>
</protein>
<evidence type="ECO:0000256" key="3">
    <source>
        <dbReference type="ARBA" id="ARBA00022846"/>
    </source>
</evidence>
<keyword evidence="4" id="KW-0175">Coiled coil</keyword>
<evidence type="ECO:0000259" key="13">
    <source>
        <dbReference type="Pfam" id="PF14772"/>
    </source>
</evidence>
<evidence type="ECO:0000313" key="15">
    <source>
        <dbReference type="Proteomes" id="UP000668214"/>
    </source>
</evidence>
<evidence type="ECO:0000256" key="8">
    <source>
        <dbReference type="ARBA" id="ARBA00037841"/>
    </source>
</evidence>
<keyword evidence="6" id="KW-0206">Cytoskeleton</keyword>
<proteinExistence type="inferred from homology"/>
<accession>A0A836JUK8</accession>
<dbReference type="Proteomes" id="UP000668214">
    <property type="component" value="Unassembled WGS sequence"/>
</dbReference>
<feature type="domain" description="Dynein regulatory complex protein 1/2 N-terminal" evidence="13">
    <location>
        <begin position="26"/>
        <end position="124"/>
    </location>
</feature>
<dbReference type="InterPro" id="IPR039505">
    <property type="entry name" value="DRC1/2_N"/>
</dbReference>
<dbReference type="PANTHER" id="PTHR21625:SF0">
    <property type="entry name" value="DYNEIN REGULATORY COMPLEX SUBUNIT 2"/>
    <property type="match status" value="1"/>
</dbReference>
<evidence type="ECO:0000256" key="7">
    <source>
        <dbReference type="ARBA" id="ARBA00023273"/>
    </source>
</evidence>
<reference evidence="14" key="1">
    <citation type="submission" date="2020-02" db="EMBL/GenBank/DDBJ databases">
        <title>Relaxed selection underlies rapid genomic changes in the transitions from sociality to social parasitism in ants.</title>
        <authorList>
            <person name="Bi X."/>
        </authorList>
    </citation>
    <scope>NUCLEOTIDE SEQUENCE</scope>
    <source>
        <strain evidence="14">BGI-DK2014c</strain>
        <tissue evidence="14">Whole body</tissue>
    </source>
</reference>
<dbReference type="GO" id="GO:0003352">
    <property type="term" value="P:regulation of cilium movement"/>
    <property type="evidence" value="ECO:0007669"/>
    <property type="project" value="TreeGrafter"/>
</dbReference>
<sequence>MPKKKKGKGSKLARMSDEERVRYLQHRAELELEAKRRKQQLIAAFTKSKLKREEAFARLNTAKINEQWRFILRRIKCKELHEDVEYLWNNFNRLMKTKNLMIQRLHSELEAADVNHRRLQEAHIKIMDLIIGRCKQKCIDLHESFAHERNRIVSDETNELNRIRNNLEQYCSQLQNINFGQDKSIENILTQTKIQNAVNIYGIAYLKEDSLSRLMHYGSNEVEKLWRQLNEIITEYEKNTGDKRKQYEYLKEQDDAHRVDVAQYPKLQTQLQRVIKSLKQDTHALSQKREQSIAELNDQIIRMRKKTENLRQIFSMNQVLDTAQLKKLTIISANIRKELQRISEKGLTVLSLLRMCSNLEPFSLTVQKYTLRDTGSRRAFTSCEYNNIQKSLYLQFLNNEYLQMSEPFDKLDKFWEQFNYIKSDNIFMKKECDKLSFENKQLRNTLRTYLLTISKATIARPLTSISV</sequence>
<keyword evidence="7" id="KW-0966">Cell projection</keyword>
<keyword evidence="3" id="KW-0282">Flagellum</keyword>
<dbReference type="GO" id="GO:0070286">
    <property type="term" value="P:axonemal dynein complex assembly"/>
    <property type="evidence" value="ECO:0007669"/>
    <property type="project" value="InterPro"/>
</dbReference>
<evidence type="ECO:0000256" key="12">
    <source>
        <dbReference type="ARBA" id="ARBA00045865"/>
    </source>
</evidence>
<evidence type="ECO:0000256" key="2">
    <source>
        <dbReference type="ARBA" id="ARBA00022490"/>
    </source>
</evidence>
<evidence type="ECO:0000256" key="5">
    <source>
        <dbReference type="ARBA" id="ARBA00023069"/>
    </source>
</evidence>
<evidence type="ECO:0000256" key="4">
    <source>
        <dbReference type="ARBA" id="ARBA00023054"/>
    </source>
</evidence>
<gene>
    <name evidence="14" type="primary">Ccdc65_0</name>
    <name evidence="14" type="ORF">G6Z78_0007049</name>
</gene>
<evidence type="ECO:0000256" key="10">
    <source>
        <dbReference type="ARBA" id="ARBA00040899"/>
    </source>
</evidence>
<feature type="non-terminal residue" evidence="14">
    <location>
        <position position="1"/>
    </location>
</feature>
<comment type="caution">
    <text evidence="14">The sequence shown here is derived from an EMBL/GenBank/DDBJ whole genome shotgun (WGS) entry which is preliminary data.</text>
</comment>
<dbReference type="InterPro" id="IPR039750">
    <property type="entry name" value="DRC1/DRC2"/>
</dbReference>
<evidence type="ECO:0000256" key="9">
    <source>
        <dbReference type="ARBA" id="ARBA00038424"/>
    </source>
</evidence>
<dbReference type="AlphaFoldDB" id="A0A836JUK8"/>
<dbReference type="GO" id="GO:0005858">
    <property type="term" value="C:axonemal dynein complex"/>
    <property type="evidence" value="ECO:0007669"/>
    <property type="project" value="InterPro"/>
</dbReference>
<feature type="non-terminal residue" evidence="14">
    <location>
        <position position="467"/>
    </location>
</feature>
<evidence type="ECO:0000313" key="14">
    <source>
        <dbReference type="EMBL" id="KAG5326304.1"/>
    </source>
</evidence>